<dbReference type="Gene3D" id="3.30.1640.10">
    <property type="entry name" value="mini-chromosome maintenance (MCM) complex, chain A, domain 1"/>
    <property type="match status" value="1"/>
</dbReference>
<gene>
    <name evidence="2" type="ORF">KIN20_021308</name>
</gene>
<name>A0AAD5MTZ0_PARTN</name>
<reference evidence="2" key="1">
    <citation type="submission" date="2021-06" db="EMBL/GenBank/DDBJ databases">
        <title>Parelaphostrongylus tenuis whole genome reference sequence.</title>
        <authorList>
            <person name="Garwood T.J."/>
            <person name="Larsen P.A."/>
            <person name="Fountain-Jones N.M."/>
            <person name="Garbe J.R."/>
            <person name="Macchietto M.G."/>
            <person name="Kania S.A."/>
            <person name="Gerhold R.W."/>
            <person name="Richards J.E."/>
            <person name="Wolf T.M."/>
        </authorList>
    </citation>
    <scope>NUCLEOTIDE SEQUENCE</scope>
    <source>
        <strain evidence="2">MNPRO001-30</strain>
        <tissue evidence="2">Meninges</tissue>
    </source>
</reference>
<dbReference type="SUPFAM" id="SSF50249">
    <property type="entry name" value="Nucleic acid-binding proteins"/>
    <property type="match status" value="1"/>
</dbReference>
<dbReference type="EMBL" id="JAHQIW010004313">
    <property type="protein sequence ID" value="KAJ1361923.1"/>
    <property type="molecule type" value="Genomic_DNA"/>
</dbReference>
<organism evidence="2 3">
    <name type="scientific">Parelaphostrongylus tenuis</name>
    <name type="common">Meningeal worm</name>
    <dbReference type="NCBI Taxonomy" id="148309"/>
    <lineage>
        <taxon>Eukaryota</taxon>
        <taxon>Metazoa</taxon>
        <taxon>Ecdysozoa</taxon>
        <taxon>Nematoda</taxon>
        <taxon>Chromadorea</taxon>
        <taxon>Rhabditida</taxon>
        <taxon>Rhabditina</taxon>
        <taxon>Rhabditomorpha</taxon>
        <taxon>Strongyloidea</taxon>
        <taxon>Metastrongylidae</taxon>
        <taxon>Parelaphostrongylus</taxon>
    </lineage>
</organism>
<feature type="domain" description="MCM N-terminal" evidence="1">
    <location>
        <begin position="21"/>
        <end position="89"/>
    </location>
</feature>
<dbReference type="AlphaFoldDB" id="A0AAD5MTZ0"/>
<dbReference type="InterPro" id="IPR012340">
    <property type="entry name" value="NA-bd_OB-fold"/>
</dbReference>
<sequence length="101" mass="11508">MFSTAAGSFLQIEDVDGVRIQAEFSRFIKLFVNEDGSAIYRKAIESLTEAERNTLIVDMRHVHSYSSALHETIALEFYRMYPYICEALRLAAIDACTHDVN</sequence>
<comment type="caution">
    <text evidence="2">The sequence shown here is derived from an EMBL/GenBank/DDBJ whole genome shotgun (WGS) entry which is preliminary data.</text>
</comment>
<dbReference type="InterPro" id="IPR027925">
    <property type="entry name" value="MCM_N"/>
</dbReference>
<evidence type="ECO:0000313" key="2">
    <source>
        <dbReference type="EMBL" id="KAJ1361923.1"/>
    </source>
</evidence>
<dbReference type="Pfam" id="PF14551">
    <property type="entry name" value="MCM_N"/>
    <property type="match status" value="1"/>
</dbReference>
<dbReference type="Proteomes" id="UP001196413">
    <property type="component" value="Unassembled WGS sequence"/>
</dbReference>
<protein>
    <recommendedName>
        <fullName evidence="1">MCM N-terminal domain-containing protein</fullName>
    </recommendedName>
</protein>
<keyword evidence="3" id="KW-1185">Reference proteome</keyword>
<evidence type="ECO:0000313" key="3">
    <source>
        <dbReference type="Proteomes" id="UP001196413"/>
    </source>
</evidence>
<accession>A0AAD5MTZ0</accession>
<evidence type="ECO:0000259" key="1">
    <source>
        <dbReference type="Pfam" id="PF14551"/>
    </source>
</evidence>
<proteinExistence type="predicted"/>